<dbReference type="Pfam" id="PF16705">
    <property type="entry name" value="NUDIX_5"/>
    <property type="match status" value="2"/>
</dbReference>
<gene>
    <name evidence="2" type="ORF">U0070_018645</name>
</gene>
<accession>A0AAW0IUM9</accession>
<evidence type="ECO:0000313" key="2">
    <source>
        <dbReference type="EMBL" id="KAK7818329.1"/>
    </source>
</evidence>
<name>A0AAW0IUM9_MYOGA</name>
<dbReference type="Gene3D" id="3.30.70.2240">
    <property type="entry name" value="KRIT, N-terminal Nudix domain, NPxY motif-rich region"/>
    <property type="match status" value="2"/>
</dbReference>
<dbReference type="Proteomes" id="UP001488838">
    <property type="component" value="Unassembled WGS sequence"/>
</dbReference>
<evidence type="ECO:0000259" key="1">
    <source>
        <dbReference type="Pfam" id="PF16705"/>
    </source>
</evidence>
<protein>
    <recommendedName>
        <fullName evidence="1">KRIT N-terminal NPxY motif-rich region domain-containing protein</fullName>
    </recommendedName>
</protein>
<organism evidence="2 3">
    <name type="scientific">Myodes glareolus</name>
    <name type="common">Bank vole</name>
    <name type="synonym">Clethrionomys glareolus</name>
    <dbReference type="NCBI Taxonomy" id="447135"/>
    <lineage>
        <taxon>Eukaryota</taxon>
        <taxon>Metazoa</taxon>
        <taxon>Chordata</taxon>
        <taxon>Craniata</taxon>
        <taxon>Vertebrata</taxon>
        <taxon>Euteleostomi</taxon>
        <taxon>Mammalia</taxon>
        <taxon>Eutheria</taxon>
        <taxon>Euarchontoglires</taxon>
        <taxon>Glires</taxon>
        <taxon>Rodentia</taxon>
        <taxon>Myomorpha</taxon>
        <taxon>Muroidea</taxon>
        <taxon>Cricetidae</taxon>
        <taxon>Arvicolinae</taxon>
        <taxon>Myodes</taxon>
    </lineage>
</organism>
<feature type="domain" description="KRIT N-terminal NPxY motif-rich region" evidence="1">
    <location>
        <begin position="22"/>
        <end position="124"/>
    </location>
</feature>
<sequence length="273" mass="31146">MGNPENIEDAYVAVIRPKNTASLNSREYRAKSYEILLHEVPIEGQKRKRKKVLLETKLQDSSEIAQDILDYVVETTKPISPVNQGIRGKRVVLMKKFPLDGEKAGREAALFIVPSVVKEQSAFVTFTFDFFLSARWLDERHAQSHFIPALFRPSPLERIKTNVINPAYAAESGQTENSLHMGYSTLEIKNKMLALEKADTCIYNPLFGSELQYTNRVDKVVINPYFGLGAPDYSKIQIPKQEKWQRSMSSVMEDKYCFDFTLTGSHNLMLKCL</sequence>
<comment type="caution">
    <text evidence="2">The sequence shown here is derived from an EMBL/GenBank/DDBJ whole genome shotgun (WGS) entry which is preliminary data.</text>
</comment>
<reference evidence="2 3" key="1">
    <citation type="journal article" date="2023" name="bioRxiv">
        <title>Conserved and derived expression patterns and positive selection on dental genes reveal complex evolutionary context of ever-growing rodent molars.</title>
        <authorList>
            <person name="Calamari Z.T."/>
            <person name="Song A."/>
            <person name="Cohen E."/>
            <person name="Akter M."/>
            <person name="Roy R.D."/>
            <person name="Hallikas O."/>
            <person name="Christensen M.M."/>
            <person name="Li P."/>
            <person name="Marangoni P."/>
            <person name="Jernvall J."/>
            <person name="Klein O.D."/>
        </authorList>
    </citation>
    <scope>NUCLEOTIDE SEQUENCE [LARGE SCALE GENOMIC DNA]</scope>
    <source>
        <strain evidence="2">V071</strain>
    </source>
</reference>
<dbReference type="InterPro" id="IPR043058">
    <property type="entry name" value="NUDIX_sf"/>
</dbReference>
<dbReference type="AlphaFoldDB" id="A0AAW0IUM9"/>
<proteinExistence type="predicted"/>
<keyword evidence="3" id="KW-1185">Reference proteome</keyword>
<dbReference type="InterPro" id="IPR032022">
    <property type="entry name" value="NUDIX"/>
</dbReference>
<feature type="domain" description="KRIT N-terminal NPxY motif-rich region" evidence="1">
    <location>
        <begin position="134"/>
        <end position="171"/>
    </location>
</feature>
<evidence type="ECO:0000313" key="3">
    <source>
        <dbReference type="Proteomes" id="UP001488838"/>
    </source>
</evidence>
<dbReference type="EMBL" id="JBBHLL010000088">
    <property type="protein sequence ID" value="KAK7818329.1"/>
    <property type="molecule type" value="Genomic_DNA"/>
</dbReference>